<dbReference type="EMBL" id="VIEB01000934">
    <property type="protein sequence ID" value="TQD77925.1"/>
    <property type="molecule type" value="Genomic_DNA"/>
</dbReference>
<comment type="caution">
    <text evidence="1">The sequence shown here is derived from an EMBL/GenBank/DDBJ whole genome shotgun (WGS) entry which is preliminary data.</text>
</comment>
<sequence length="92" mass="10274">MAVMKVLVTLTTLAFSKNKKRMVKTTTLTQKIGYIRTSINDGPASLMLKCPEPPCGAAFGPDLIGVLTTRGDYERYKHFLLISYVEGHRKIK</sequence>
<protein>
    <submittedName>
        <fullName evidence="1">Uncharacterized protein</fullName>
    </submittedName>
</protein>
<proteinExistence type="predicted"/>
<gene>
    <name evidence="1" type="ORF">C1H46_036527</name>
</gene>
<organism evidence="1 2">
    <name type="scientific">Malus baccata</name>
    <name type="common">Siberian crab apple</name>
    <name type="synonym">Pyrus baccata</name>
    <dbReference type="NCBI Taxonomy" id="106549"/>
    <lineage>
        <taxon>Eukaryota</taxon>
        <taxon>Viridiplantae</taxon>
        <taxon>Streptophyta</taxon>
        <taxon>Embryophyta</taxon>
        <taxon>Tracheophyta</taxon>
        <taxon>Spermatophyta</taxon>
        <taxon>Magnoliopsida</taxon>
        <taxon>eudicotyledons</taxon>
        <taxon>Gunneridae</taxon>
        <taxon>Pentapetalae</taxon>
        <taxon>rosids</taxon>
        <taxon>fabids</taxon>
        <taxon>Rosales</taxon>
        <taxon>Rosaceae</taxon>
        <taxon>Amygdaloideae</taxon>
        <taxon>Maleae</taxon>
        <taxon>Malus</taxon>
    </lineage>
</organism>
<evidence type="ECO:0000313" key="2">
    <source>
        <dbReference type="Proteomes" id="UP000315295"/>
    </source>
</evidence>
<dbReference type="Proteomes" id="UP000315295">
    <property type="component" value="Unassembled WGS sequence"/>
</dbReference>
<evidence type="ECO:0000313" key="1">
    <source>
        <dbReference type="EMBL" id="TQD77925.1"/>
    </source>
</evidence>
<keyword evidence="2" id="KW-1185">Reference proteome</keyword>
<dbReference type="STRING" id="106549.A0A540KUL0"/>
<dbReference type="AlphaFoldDB" id="A0A540KUL0"/>
<name>A0A540KUL0_MALBA</name>
<accession>A0A540KUL0</accession>
<reference evidence="1 2" key="1">
    <citation type="journal article" date="2019" name="G3 (Bethesda)">
        <title>Sequencing of a Wild Apple (Malus baccata) Genome Unravels the Differences Between Cultivated and Wild Apple Species Regarding Disease Resistance and Cold Tolerance.</title>
        <authorList>
            <person name="Chen X."/>
        </authorList>
    </citation>
    <scope>NUCLEOTIDE SEQUENCE [LARGE SCALE GENOMIC DNA]</scope>
    <source>
        <strain evidence="2">cv. Shandingzi</strain>
        <tissue evidence="1">Leaves</tissue>
    </source>
</reference>